<keyword evidence="3" id="KW-1185">Reference proteome</keyword>
<evidence type="ECO:0000256" key="1">
    <source>
        <dbReference type="SAM" id="Phobius"/>
    </source>
</evidence>
<keyword evidence="1" id="KW-0472">Membrane</keyword>
<evidence type="ECO:0000313" key="2">
    <source>
        <dbReference type="EMBL" id="PKV80519.1"/>
    </source>
</evidence>
<protein>
    <submittedName>
        <fullName evidence="2">Uncharacterized protein</fullName>
    </submittedName>
</protein>
<gene>
    <name evidence="2" type="ORF">ATK86_4948</name>
</gene>
<evidence type="ECO:0000313" key="3">
    <source>
        <dbReference type="Proteomes" id="UP000233766"/>
    </source>
</evidence>
<feature type="transmembrane region" description="Helical" evidence="1">
    <location>
        <begin position="21"/>
        <end position="44"/>
    </location>
</feature>
<reference evidence="2 3" key="1">
    <citation type="submission" date="2017-12" db="EMBL/GenBank/DDBJ databases">
        <title>Sequencing the genomes of 1000 Actinobacteria strains.</title>
        <authorList>
            <person name="Klenk H.-P."/>
        </authorList>
    </citation>
    <scope>NUCLEOTIDE SEQUENCE [LARGE SCALE GENOMIC DNA]</scope>
    <source>
        <strain evidence="2 3">DSM 44489</strain>
    </source>
</reference>
<dbReference type="Proteomes" id="UP000233766">
    <property type="component" value="Unassembled WGS sequence"/>
</dbReference>
<organism evidence="2 3">
    <name type="scientific">Nocardia fluminea</name>
    <dbReference type="NCBI Taxonomy" id="134984"/>
    <lineage>
        <taxon>Bacteria</taxon>
        <taxon>Bacillati</taxon>
        <taxon>Actinomycetota</taxon>
        <taxon>Actinomycetes</taxon>
        <taxon>Mycobacteriales</taxon>
        <taxon>Nocardiaceae</taxon>
        <taxon>Nocardia</taxon>
    </lineage>
</organism>
<keyword evidence="1" id="KW-1133">Transmembrane helix</keyword>
<dbReference type="AlphaFoldDB" id="A0A2N3VFW3"/>
<comment type="caution">
    <text evidence="2">The sequence shown here is derived from an EMBL/GenBank/DDBJ whole genome shotgun (WGS) entry which is preliminary data.</text>
</comment>
<name>A0A2N3VFW3_9NOCA</name>
<keyword evidence="1" id="KW-0812">Transmembrane</keyword>
<accession>A0A2N3VFW3</accession>
<dbReference type="EMBL" id="PJMW01000002">
    <property type="protein sequence ID" value="PKV80519.1"/>
    <property type="molecule type" value="Genomic_DNA"/>
</dbReference>
<sequence length="50" mass="5701">MRLLPDTVGNRRRGQPFRDSLRLRGSAMWLIVAALTIVTWQYLISLGIST</sequence>
<proteinExistence type="predicted"/>